<keyword evidence="4" id="KW-0411">Iron-sulfur</keyword>
<dbReference type="Pfam" id="PF04055">
    <property type="entry name" value="Radical_SAM"/>
    <property type="match status" value="1"/>
</dbReference>
<keyword evidence="1" id="KW-0949">S-adenosyl-L-methionine</keyword>
<evidence type="ECO:0000313" key="6">
    <source>
        <dbReference type="EMBL" id="EHR78865.1"/>
    </source>
</evidence>
<dbReference type="KEGG" id="tlt:OCC_00212"/>
<protein>
    <submittedName>
        <fullName evidence="6">Anaerobic ribonucleoside-triphosphate reductase activating protein</fullName>
    </submittedName>
</protein>
<name>H3ZME5_THELN</name>
<dbReference type="InterPro" id="IPR013785">
    <property type="entry name" value="Aldolase_TIM"/>
</dbReference>
<dbReference type="AlphaFoldDB" id="H3ZME5"/>
<evidence type="ECO:0000256" key="4">
    <source>
        <dbReference type="ARBA" id="ARBA00023014"/>
    </source>
</evidence>
<sequence length="261" mass="30265">MLVAGWKTISMIDVHGKVTFTLWLCGCNLKCPFCHNWKIAERKGCVSLNEVEFLQDLEESRLLIDYLHITGGEPLLQWKELMFLLKKVKELGIRVSLNTNGTLVEPLKKLIRQELLDHIAVDLKLPPRVLYGLPEGASEKLWVLFLKSLDLISEHQIPLELRIPVPRGFAMDEVLKYLDDALFHLKDHQDFYVILNPLLGPPLVSPRNREWCLVHCWPRDEIEVISKHLEDMGVHPVLNSNFEFRYWVQNNNSKESGERKG</sequence>
<accession>H3ZME5</accession>
<dbReference type="STRING" id="523849.OCC_00212"/>
<dbReference type="InterPro" id="IPR050377">
    <property type="entry name" value="Radical_SAM_PqqE_MftC-like"/>
</dbReference>
<dbReference type="PaxDb" id="523849-OCC_00212"/>
<dbReference type="RefSeq" id="WP_004067901.1">
    <property type="nucleotide sequence ID" value="NC_022084.1"/>
</dbReference>
<evidence type="ECO:0000256" key="1">
    <source>
        <dbReference type="ARBA" id="ARBA00022691"/>
    </source>
</evidence>
<proteinExistence type="predicted"/>
<dbReference type="GO" id="GO:0051536">
    <property type="term" value="F:iron-sulfur cluster binding"/>
    <property type="evidence" value="ECO:0007669"/>
    <property type="project" value="UniProtKB-KW"/>
</dbReference>
<dbReference type="Gene3D" id="3.20.20.70">
    <property type="entry name" value="Aldolase class I"/>
    <property type="match status" value="1"/>
</dbReference>
<feature type="domain" description="Radical SAM core" evidence="5">
    <location>
        <begin position="14"/>
        <end position="235"/>
    </location>
</feature>
<dbReference type="GeneID" id="16549715"/>
<dbReference type="SFLD" id="SFLDG01094">
    <property type="entry name" value="Uncharacterised_Radical_SAM_Su"/>
    <property type="match status" value="1"/>
</dbReference>
<dbReference type="OrthoDB" id="371936at2157"/>
<dbReference type="InterPro" id="IPR007197">
    <property type="entry name" value="rSAM"/>
</dbReference>
<dbReference type="Proteomes" id="UP000015502">
    <property type="component" value="Chromosome"/>
</dbReference>
<keyword evidence="2" id="KW-0479">Metal-binding</keyword>
<gene>
    <name evidence="6" type="ORF">OCC_00212</name>
</gene>
<dbReference type="EMBL" id="CP006670">
    <property type="protein sequence ID" value="EHR78865.1"/>
    <property type="molecule type" value="Genomic_DNA"/>
</dbReference>
<dbReference type="InterPro" id="IPR058240">
    <property type="entry name" value="rSAM_sf"/>
</dbReference>
<dbReference type="PANTHER" id="PTHR11228:SF27">
    <property type="entry name" value="GLYCYL-RADICAL ENZYME ACTIVATING ENZYME MJ1227-RELATED"/>
    <property type="match status" value="1"/>
</dbReference>
<organism evidence="6 7">
    <name type="scientific">Thermococcus litoralis (strain ATCC 51850 / DSM 5473 / JCM 8560 / NS-C)</name>
    <dbReference type="NCBI Taxonomy" id="523849"/>
    <lineage>
        <taxon>Archaea</taxon>
        <taxon>Methanobacteriati</taxon>
        <taxon>Methanobacteriota</taxon>
        <taxon>Thermococci</taxon>
        <taxon>Thermococcales</taxon>
        <taxon>Thermococcaceae</taxon>
        <taxon>Thermococcus</taxon>
    </lineage>
</organism>
<dbReference type="GO" id="GO:0046872">
    <property type="term" value="F:metal ion binding"/>
    <property type="evidence" value="ECO:0007669"/>
    <property type="project" value="UniProtKB-KW"/>
</dbReference>
<dbReference type="HOGENOM" id="CLU_078147_2_1_2"/>
<dbReference type="SUPFAM" id="SSF102114">
    <property type="entry name" value="Radical SAM enzymes"/>
    <property type="match status" value="1"/>
</dbReference>
<dbReference type="InterPro" id="IPR012840">
    <property type="entry name" value="NrdG2"/>
</dbReference>
<dbReference type="CDD" id="cd01335">
    <property type="entry name" value="Radical_SAM"/>
    <property type="match status" value="1"/>
</dbReference>
<evidence type="ECO:0000256" key="2">
    <source>
        <dbReference type="ARBA" id="ARBA00022723"/>
    </source>
</evidence>
<reference evidence="6 7" key="1">
    <citation type="journal article" date="2012" name="J. Bacteriol.">
        <title>Genome sequence of the model hyperthermophilic archaeon Thermococcus litoralis NS-C.</title>
        <authorList>
            <person name="Gardner A.F."/>
            <person name="Kumar S."/>
            <person name="Perler F.B."/>
        </authorList>
    </citation>
    <scope>NUCLEOTIDE SEQUENCE [LARGE SCALE GENOMIC DNA]</scope>
    <source>
        <strain evidence="7">ATCC 51850 / DSM 5473 / JCM 8560 / NS-C</strain>
    </source>
</reference>
<dbReference type="SFLD" id="SFLDS00029">
    <property type="entry name" value="Radical_SAM"/>
    <property type="match status" value="1"/>
</dbReference>
<evidence type="ECO:0000313" key="7">
    <source>
        <dbReference type="Proteomes" id="UP000015502"/>
    </source>
</evidence>
<dbReference type="PANTHER" id="PTHR11228">
    <property type="entry name" value="RADICAL SAM DOMAIN PROTEIN"/>
    <property type="match status" value="1"/>
</dbReference>
<keyword evidence="7" id="KW-1185">Reference proteome</keyword>
<dbReference type="PROSITE" id="PS51918">
    <property type="entry name" value="RADICAL_SAM"/>
    <property type="match status" value="1"/>
</dbReference>
<evidence type="ECO:0000256" key="3">
    <source>
        <dbReference type="ARBA" id="ARBA00023004"/>
    </source>
</evidence>
<dbReference type="GO" id="GO:0003824">
    <property type="term" value="F:catalytic activity"/>
    <property type="evidence" value="ECO:0007669"/>
    <property type="project" value="InterPro"/>
</dbReference>
<keyword evidence="3" id="KW-0408">Iron</keyword>
<dbReference type="NCBIfam" id="TIGR02495">
    <property type="entry name" value="NrdG2"/>
    <property type="match status" value="1"/>
</dbReference>
<evidence type="ECO:0000259" key="5">
    <source>
        <dbReference type="PROSITE" id="PS51918"/>
    </source>
</evidence>